<reference evidence="7" key="6">
    <citation type="submission" date="2020-02" db="EMBL/GenBank/DDBJ databases">
        <authorList>
            <person name="Littmann E."/>
            <person name="Sorbara M."/>
        </authorList>
    </citation>
    <scope>NUCLEOTIDE SEQUENCE</scope>
    <source>
        <strain evidence="8">MSK.16.45</strain>
        <strain evidence="7">MSK.17.79</strain>
    </source>
</reference>
<organism evidence="2 22">
    <name type="scientific">Agathobacter rectalis</name>
    <dbReference type="NCBI Taxonomy" id="39491"/>
    <lineage>
        <taxon>Bacteria</taxon>
        <taxon>Bacillati</taxon>
        <taxon>Bacillota</taxon>
        <taxon>Clostridia</taxon>
        <taxon>Lachnospirales</taxon>
        <taxon>Lachnospiraceae</taxon>
        <taxon>Agathobacter</taxon>
    </lineage>
</organism>
<feature type="transmembrane region" description="Helical" evidence="1">
    <location>
        <begin position="12"/>
        <end position="32"/>
    </location>
</feature>
<dbReference type="Proteomes" id="UP000286581">
    <property type="component" value="Unassembled WGS sequence"/>
</dbReference>
<dbReference type="Proteomes" id="UP001193670">
    <property type="component" value="Unassembled WGS sequence"/>
</dbReference>
<evidence type="ECO:0000256" key="1">
    <source>
        <dbReference type="SAM" id="Phobius"/>
    </source>
</evidence>
<evidence type="ECO:0000313" key="10">
    <source>
        <dbReference type="EMBL" id="RGM71091.1"/>
    </source>
</evidence>
<reference evidence="2 22" key="2">
    <citation type="submission" date="2015-09" db="EMBL/GenBank/DDBJ databases">
        <authorList>
            <consortium name="Pathogen Informatics"/>
        </authorList>
    </citation>
    <scope>NUCLEOTIDE SEQUENCE [LARGE SCALE GENOMIC DNA]</scope>
    <source>
        <strain evidence="2 22">2789STDY5834968</strain>
    </source>
</reference>
<evidence type="ECO:0000313" key="14">
    <source>
        <dbReference type="EMBL" id="RGZ94606.1"/>
    </source>
</evidence>
<keyword evidence="1" id="KW-1133">Transmembrane helix</keyword>
<dbReference type="EMBL" id="QRPB01000006">
    <property type="protein sequence ID" value="RHL80034.1"/>
    <property type="molecule type" value="Genomic_DNA"/>
</dbReference>
<evidence type="ECO:0000313" key="27">
    <source>
        <dbReference type="Proteomes" id="UP000283431"/>
    </source>
</evidence>
<dbReference type="Proteomes" id="UP000260758">
    <property type="component" value="Unassembled WGS sequence"/>
</dbReference>
<dbReference type="EMBL" id="QSAE01000016">
    <property type="protein sequence ID" value="RGW40110.1"/>
    <property type="molecule type" value="Genomic_DNA"/>
</dbReference>
<dbReference type="EMBL" id="QRON01000006">
    <property type="protein sequence ID" value="RHL27891.1"/>
    <property type="molecule type" value="Genomic_DNA"/>
</dbReference>
<keyword evidence="1" id="KW-0472">Membrane</keyword>
<evidence type="ECO:0000313" key="13">
    <source>
        <dbReference type="EMBL" id="RGZ76644.1"/>
    </source>
</evidence>
<reference evidence="4" key="8">
    <citation type="submission" date="2021-10" db="EMBL/GenBank/DDBJ databases">
        <title>Collection of gut derived symbiotic bacterial strains cultured from healthy donors.</title>
        <authorList>
            <person name="Lin H."/>
            <person name="Littmann E."/>
            <person name="Claire K."/>
            <person name="Pamer E."/>
        </authorList>
    </citation>
    <scope>NUCLEOTIDE SEQUENCE</scope>
    <source>
        <strain evidence="4">MSK.22.92</strain>
    </source>
</reference>
<evidence type="ECO:0000313" key="9">
    <source>
        <dbReference type="EMBL" id="PWE82843.1"/>
    </source>
</evidence>
<evidence type="ECO:0000313" key="7">
    <source>
        <dbReference type="EMBL" id="NSC27248.1"/>
    </source>
</evidence>
<evidence type="ECO:0000313" key="26">
    <source>
        <dbReference type="Proteomes" id="UP000283297"/>
    </source>
</evidence>
<keyword evidence="1" id="KW-0812">Transmembrane</keyword>
<dbReference type="Proteomes" id="UP000283501">
    <property type="component" value="Unassembled WGS sequence"/>
</dbReference>
<dbReference type="EMBL" id="QSDV01000011">
    <property type="protein sequence ID" value="RGZ18376.1"/>
    <property type="molecule type" value="Genomic_DNA"/>
</dbReference>
<evidence type="ECO:0000313" key="30">
    <source>
        <dbReference type="Proteomes" id="UP000284835"/>
    </source>
</evidence>
<dbReference type="Proteomes" id="UP000285209">
    <property type="component" value="Unassembled WGS sequence"/>
</dbReference>
<evidence type="ECO:0000313" key="5">
    <source>
        <dbReference type="EMBL" id="MDB8017331.1"/>
    </source>
</evidence>
<evidence type="ECO:0000313" key="6">
    <source>
        <dbReference type="EMBL" id="MSC60711.1"/>
    </source>
</evidence>
<dbReference type="EMBL" id="JRFS01000035">
    <property type="protein sequence ID" value="PWE82843.1"/>
    <property type="molecule type" value="Genomic_DNA"/>
</dbReference>
<dbReference type="EMBL" id="QSKC01000004">
    <property type="protein sequence ID" value="RHE33140.1"/>
    <property type="molecule type" value="Genomic_DNA"/>
</dbReference>
<reference evidence="24 25" key="3">
    <citation type="submission" date="2018-08" db="EMBL/GenBank/DDBJ databases">
        <title>A genome reference for cultivated species of the human gut microbiota.</title>
        <authorList>
            <person name="Zou Y."/>
            <person name="Xue W."/>
            <person name="Luo G."/>
        </authorList>
    </citation>
    <scope>NUCLEOTIDE SEQUENCE [LARGE SCALE GENOMIC DNA]</scope>
    <source>
        <strain evidence="11 35">AF12-8</strain>
        <strain evidence="21 25">AF36-2BH</strain>
        <strain evidence="20 26">AF38-24</strain>
        <strain evidence="19 33">AF39-14AC</strain>
        <strain evidence="18 28">AM26-2LB</strain>
        <strain evidence="17 32">AM29-10</strain>
        <strain evidence="16 30">AM30-13AC</strain>
        <strain evidence="15 34">AM44-1AT</strain>
        <strain evidence="14 29">AM47-6BH</strain>
        <strain evidence="13 27">AM48-7</strain>
        <strain evidence="12 31">AM54-25XD</strain>
        <strain evidence="10 24">OM07-13</strain>
    </source>
</reference>
<dbReference type="EMBL" id="WKQP01000017">
    <property type="protein sequence ID" value="MSC60711.1"/>
    <property type="molecule type" value="Genomic_DNA"/>
</dbReference>
<evidence type="ECO:0000313" key="35">
    <source>
        <dbReference type="Proteomes" id="UP000286581"/>
    </source>
</evidence>
<dbReference type="Proteomes" id="UP000095673">
    <property type="component" value="Unassembled WGS sequence"/>
</dbReference>
<dbReference type="Proteomes" id="UP000283431">
    <property type="component" value="Unassembled WGS sequence"/>
</dbReference>
<reference evidence="7" key="5">
    <citation type="journal article" date="2020" name="Cell Host Microbe">
        <title>Functional and Genomic Variation between Human-Derived Isolates of Lachnospiraceae Reveals Inter- and Intra-Species Diversity.</title>
        <authorList>
            <person name="Sorbara M.T."/>
            <person name="Littmann E.R."/>
            <person name="Fontana E."/>
            <person name="Moody T.U."/>
            <person name="Kohout C.E."/>
            <person name="Gjonbalaj M."/>
            <person name="Eaton V."/>
            <person name="Seok R."/>
            <person name="Leiner I.M."/>
            <person name="Pamer E.G."/>
        </authorList>
    </citation>
    <scope>NUCLEOTIDE SEQUENCE</scope>
    <source>
        <strain evidence="8">MSK.16.45</strain>
        <strain evidence="7">MSK.17.79</strain>
    </source>
</reference>
<evidence type="ECO:0000313" key="18">
    <source>
        <dbReference type="EMBL" id="RHF02977.1"/>
    </source>
</evidence>
<dbReference type="Proteomes" id="UP001193756">
    <property type="component" value="Unassembled WGS sequence"/>
</dbReference>
<evidence type="ECO:0000313" key="34">
    <source>
        <dbReference type="Proteomes" id="UP000286341"/>
    </source>
</evidence>
<evidence type="ECO:0000313" key="16">
    <source>
        <dbReference type="EMBL" id="RHD96661.1"/>
    </source>
</evidence>
<evidence type="ECO:0000313" key="32">
    <source>
        <dbReference type="Proteomes" id="UP000285290"/>
    </source>
</evidence>
<evidence type="ECO:0000313" key="17">
    <source>
        <dbReference type="EMBL" id="RHE33140.1"/>
    </source>
</evidence>
<evidence type="ECO:0000313" key="22">
    <source>
        <dbReference type="Proteomes" id="UP000095673"/>
    </source>
</evidence>
<dbReference type="EMBL" id="JAAIMP010000003">
    <property type="protein sequence ID" value="NSC76330.1"/>
    <property type="molecule type" value="Genomic_DNA"/>
</dbReference>
<dbReference type="Proteomes" id="UP000284835">
    <property type="component" value="Unassembled WGS sequence"/>
</dbReference>
<dbReference type="EMBL" id="CYXM01000006">
    <property type="protein sequence ID" value="CUN00564.1"/>
    <property type="molecule type" value="Genomic_DNA"/>
</dbReference>
<evidence type="ECO:0000313" key="4">
    <source>
        <dbReference type="EMBL" id="MCC2745869.1"/>
    </source>
</evidence>
<dbReference type="EMBL" id="JAQLYE010000006">
    <property type="protein sequence ID" value="MDB8017331.1"/>
    <property type="molecule type" value="Genomic_DNA"/>
</dbReference>
<evidence type="ECO:0000313" key="24">
    <source>
        <dbReference type="Proteomes" id="UP000260758"/>
    </source>
</evidence>
<reference evidence="5" key="9">
    <citation type="submission" date="2023-01" db="EMBL/GenBank/DDBJ databases">
        <title>Human gut microbiome strain richness.</title>
        <authorList>
            <person name="Chen-Liaw A."/>
        </authorList>
    </citation>
    <scope>NUCLEOTIDE SEQUENCE</scope>
    <source>
        <strain evidence="5">1001283st1_D2_1001283B150209_150212</strain>
    </source>
</reference>
<evidence type="ECO:0000313" key="33">
    <source>
        <dbReference type="Proteomes" id="UP000286181"/>
    </source>
</evidence>
<reference evidence="9 23" key="1">
    <citation type="submission" date="2014-09" db="EMBL/GenBank/DDBJ databases">
        <title>Butyrate-producing bacteria isolated from human gut.</title>
        <authorList>
            <person name="Zhang Q."/>
            <person name="Zhao L."/>
        </authorList>
    </citation>
    <scope>NUCLEOTIDE SEQUENCE [LARGE SCALE GENOMIC DNA]</scope>
    <source>
        <strain evidence="9 23">R22</strain>
    </source>
</reference>
<evidence type="ECO:0000313" key="21">
    <source>
        <dbReference type="EMBL" id="RHL80034.1"/>
    </source>
</evidence>
<protein>
    <submittedName>
        <fullName evidence="2">Uncharacterized protein</fullName>
    </submittedName>
</protein>
<dbReference type="EMBL" id="QSFB01000003">
    <property type="protein sequence ID" value="RHA15527.1"/>
    <property type="molecule type" value="Genomic_DNA"/>
</dbReference>
<reference evidence="6 36" key="4">
    <citation type="journal article" date="2019" name="Nat. Med.">
        <title>A library of human gut bacterial isolates paired with longitudinal multiomics data enables mechanistic microbiome research.</title>
        <authorList>
            <person name="Poyet M."/>
            <person name="Groussin M."/>
            <person name="Gibbons S.M."/>
            <person name="Avila-Pacheco J."/>
            <person name="Jiang X."/>
            <person name="Kearney S.M."/>
            <person name="Perrotta A.R."/>
            <person name="Berdy B."/>
            <person name="Zhao S."/>
            <person name="Lieberman T.D."/>
            <person name="Swanson P.K."/>
            <person name="Smith M."/>
            <person name="Roesemann S."/>
            <person name="Alexander J.E."/>
            <person name="Rich S.A."/>
            <person name="Livny J."/>
            <person name="Vlamakis H."/>
            <person name="Clish C."/>
            <person name="Bullock K."/>
            <person name="Deik A."/>
            <person name="Scott J."/>
            <person name="Pierce K.A."/>
            <person name="Xavier R.J."/>
            <person name="Alm E.J."/>
        </authorList>
    </citation>
    <scope>NUCLEOTIDE SEQUENCE [LARGE SCALE GENOMIC DNA]</scope>
    <source>
        <strain evidence="6 36">BIOML-A11</strain>
    </source>
</reference>
<dbReference type="EMBL" id="QSKY01000014">
    <property type="protein sequence ID" value="RHF02977.1"/>
    <property type="molecule type" value="Genomic_DNA"/>
</dbReference>
<dbReference type="Proteomes" id="UP000245905">
    <property type="component" value="Unassembled WGS sequence"/>
</dbReference>
<dbReference type="EMBL" id="QROF01000004">
    <property type="protein sequence ID" value="RHL05599.1"/>
    <property type="molecule type" value="Genomic_DNA"/>
</dbReference>
<dbReference type="EMBL" id="QSEN01000002">
    <property type="protein sequence ID" value="RGZ76644.1"/>
    <property type="molecule type" value="Genomic_DNA"/>
</dbReference>
<name>A0A173TCT9_9FIRM</name>
<evidence type="ECO:0000313" key="8">
    <source>
        <dbReference type="EMBL" id="NSC76330.1"/>
    </source>
</evidence>
<dbReference type="Proteomes" id="UP001197847">
    <property type="component" value="Unassembled WGS sequence"/>
</dbReference>
<dbReference type="EMBL" id="JAJFBX010000002">
    <property type="protein sequence ID" value="MCC2745869.1"/>
    <property type="molecule type" value="Genomic_DNA"/>
</dbReference>
<evidence type="ECO:0000313" key="31">
    <source>
        <dbReference type="Proteomes" id="UP000285209"/>
    </source>
</evidence>
<dbReference type="Proteomes" id="UP001197741">
    <property type="component" value="Unassembled WGS sequence"/>
</dbReference>
<evidence type="ECO:0000313" key="29">
    <source>
        <dbReference type="Proteomes" id="UP000283721"/>
    </source>
</evidence>
<dbReference type="EMBL" id="JAJCJQ010000003">
    <property type="protein sequence ID" value="MCB6960106.1"/>
    <property type="molecule type" value="Genomic_DNA"/>
</dbReference>
<evidence type="ECO:0000313" key="2">
    <source>
        <dbReference type="EMBL" id="CUN00564.1"/>
    </source>
</evidence>
<evidence type="ECO:0000313" key="3">
    <source>
        <dbReference type="EMBL" id="MCB6960106.1"/>
    </source>
</evidence>
<dbReference type="Proteomes" id="UP000283721">
    <property type="component" value="Unassembled WGS sequence"/>
</dbReference>
<dbReference type="EMBL" id="QSTP01000009">
    <property type="protein sequence ID" value="RGM71091.1"/>
    <property type="molecule type" value="Genomic_DNA"/>
</dbReference>
<evidence type="ECO:0000313" key="25">
    <source>
        <dbReference type="Proteomes" id="UP000266698"/>
    </source>
</evidence>
<dbReference type="EMBL" id="QSJS01000004">
    <property type="protein sequence ID" value="RHD96661.1"/>
    <property type="molecule type" value="Genomic_DNA"/>
</dbReference>
<evidence type="ECO:0000313" key="20">
    <source>
        <dbReference type="EMBL" id="RHL27891.1"/>
    </source>
</evidence>
<dbReference type="EMBL" id="JAAILW010000012">
    <property type="protein sequence ID" value="NSC27248.1"/>
    <property type="molecule type" value="Genomic_DNA"/>
</dbReference>
<dbReference type="Proteomes" id="UP000479563">
    <property type="component" value="Unassembled WGS sequence"/>
</dbReference>
<dbReference type="Proteomes" id="UP000286341">
    <property type="component" value="Unassembled WGS sequence"/>
</dbReference>
<sequence length="130" mass="15297">MENSNEKEDMRALIMVFVIWLLLWCVDNRQYFFEYLPHHSDYEIVAAYKAFNGDMRDNIIRVYVPDRDNAIGYIKADYTDKEEKPIYVGYSKERSPHVVRKTPALSKGMILAGGIIPAAIVQYFFRKKHK</sequence>
<evidence type="ECO:0000313" key="28">
    <source>
        <dbReference type="Proteomes" id="UP000283501"/>
    </source>
</evidence>
<dbReference type="AlphaFoldDB" id="A0A173TCT9"/>
<evidence type="ECO:0000313" key="12">
    <source>
        <dbReference type="EMBL" id="RGZ18376.1"/>
    </source>
</evidence>
<evidence type="ECO:0000313" key="19">
    <source>
        <dbReference type="EMBL" id="RHL05599.1"/>
    </source>
</evidence>
<dbReference type="Proteomes" id="UP000285290">
    <property type="component" value="Unassembled WGS sequence"/>
</dbReference>
<evidence type="ECO:0000313" key="11">
    <source>
        <dbReference type="EMBL" id="RGW40110.1"/>
    </source>
</evidence>
<dbReference type="Proteomes" id="UP000266698">
    <property type="component" value="Unassembled WGS sequence"/>
</dbReference>
<evidence type="ECO:0000313" key="36">
    <source>
        <dbReference type="Proteomes" id="UP000479563"/>
    </source>
</evidence>
<feature type="transmembrane region" description="Helical" evidence="1">
    <location>
        <begin position="104"/>
        <end position="125"/>
    </location>
</feature>
<reference evidence="3" key="7">
    <citation type="submission" date="2021-10" db="EMBL/GenBank/DDBJ databases">
        <title>Collection of gut derived symbiotic bacterial strains cultured from healthy donors.</title>
        <authorList>
            <person name="Lin H."/>
            <person name="Littmann E."/>
            <person name="Kohout C."/>
            <person name="Pamer E.G."/>
        </authorList>
    </citation>
    <scope>NUCLEOTIDE SEQUENCE</scope>
    <source>
        <strain evidence="3">DFI.7.28A</strain>
    </source>
</reference>
<accession>A0A173TCT9</accession>
<dbReference type="GeneID" id="86987879"/>
<evidence type="ECO:0000313" key="15">
    <source>
        <dbReference type="EMBL" id="RHA15527.1"/>
    </source>
</evidence>
<dbReference type="Proteomes" id="UP000283297">
    <property type="component" value="Unassembled WGS sequence"/>
</dbReference>
<dbReference type="Proteomes" id="UP001212823">
    <property type="component" value="Unassembled WGS sequence"/>
</dbReference>
<proteinExistence type="predicted"/>
<evidence type="ECO:0000313" key="23">
    <source>
        <dbReference type="Proteomes" id="UP000245905"/>
    </source>
</evidence>
<dbReference type="EMBL" id="QSES01000005">
    <property type="protein sequence ID" value="RGZ94606.1"/>
    <property type="molecule type" value="Genomic_DNA"/>
</dbReference>
<dbReference type="Proteomes" id="UP000286181">
    <property type="component" value="Unassembled WGS sequence"/>
</dbReference>
<gene>
    <name evidence="21" type="ORF">DW001_06725</name>
    <name evidence="20" type="ORF">DW028_10105</name>
    <name evidence="19" type="ORF">DW038_06760</name>
    <name evidence="18" type="ORF">DW703_10350</name>
    <name evidence="17" type="ORF">DW753_04485</name>
    <name evidence="16" type="ORF">DW775_04790</name>
    <name evidence="15" type="ORF">DW948_03655</name>
    <name evidence="14" type="ORF">DW967_03830</name>
    <name evidence="13" type="ORF">DW975_02235</name>
    <name evidence="11" type="ORF">DWV78_06605</name>
    <name evidence="12" type="ORF">DXA03_08030</name>
    <name evidence="10" type="ORF">DXB99_09300</name>
    <name evidence="2" type="ORF">ERS852580_01540</name>
    <name evidence="8" type="ORF">G4312_03350</name>
    <name evidence="7" type="ORF">G4319_07785</name>
    <name evidence="6" type="ORF">GKE07_10985</name>
    <name evidence="9" type="ORF">LD38_13800</name>
    <name evidence="3" type="ORF">LIZ82_04240</name>
    <name evidence="4" type="ORF">LK487_02240</name>
    <name evidence="5" type="ORF">PNE45_04715</name>
</gene>
<dbReference type="RefSeq" id="WP_012741885.1">
    <property type="nucleotide sequence ID" value="NZ_CP092643.1"/>
</dbReference>